<dbReference type="EMBL" id="JACHDZ010000004">
    <property type="protein sequence ID" value="MBB5344957.1"/>
    <property type="molecule type" value="Genomic_DNA"/>
</dbReference>
<evidence type="ECO:0000313" key="2">
    <source>
        <dbReference type="Proteomes" id="UP000569092"/>
    </source>
</evidence>
<comment type="caution">
    <text evidence="1">The sequence shown here is derived from an EMBL/GenBank/DDBJ whole genome shotgun (WGS) entry which is preliminary data.</text>
</comment>
<dbReference type="AlphaFoldDB" id="A0A7W8N3X0"/>
<reference evidence="1 2" key="1">
    <citation type="submission" date="2020-08" db="EMBL/GenBank/DDBJ databases">
        <title>Genomic Encyclopedia of Type Strains, Phase IV (KMG-V): Genome sequencing to study the core and pangenomes of soil and plant-associated prokaryotes.</title>
        <authorList>
            <person name="Whitman W."/>
        </authorList>
    </citation>
    <scope>NUCLEOTIDE SEQUENCE [LARGE SCALE GENOMIC DNA]</scope>
    <source>
        <strain evidence="1 2">M8US30</strain>
    </source>
</reference>
<proteinExistence type="predicted"/>
<evidence type="ECO:0000313" key="1">
    <source>
        <dbReference type="EMBL" id="MBB5344957.1"/>
    </source>
</evidence>
<organism evidence="1 2">
    <name type="scientific">Tunturiibacter lichenicola</name>
    <dbReference type="NCBI Taxonomy" id="2051959"/>
    <lineage>
        <taxon>Bacteria</taxon>
        <taxon>Pseudomonadati</taxon>
        <taxon>Acidobacteriota</taxon>
        <taxon>Terriglobia</taxon>
        <taxon>Terriglobales</taxon>
        <taxon>Acidobacteriaceae</taxon>
        <taxon>Tunturiibacter</taxon>
    </lineage>
</organism>
<name>A0A7W8N3X0_9BACT</name>
<sequence>MWTPPKKMQPEPHMFAGVGERGYIAERFSRAKLAGAKLGFPVDVASTSLARS</sequence>
<protein>
    <submittedName>
        <fullName evidence="1">Uncharacterized protein</fullName>
    </submittedName>
</protein>
<dbReference type="Proteomes" id="UP000569092">
    <property type="component" value="Unassembled WGS sequence"/>
</dbReference>
<gene>
    <name evidence="1" type="ORF">HDF10_002943</name>
</gene>
<accession>A0A7W8N3X0</accession>